<name>A0A834IR63_RHYFE</name>
<evidence type="ECO:0000256" key="1">
    <source>
        <dbReference type="SAM" id="SignalP"/>
    </source>
</evidence>
<feature type="chain" id="PRO_5032333586" evidence="1">
    <location>
        <begin position="33"/>
        <end position="71"/>
    </location>
</feature>
<sequence>MRILAMKRRYNNMKISLIFWLLISLMFIQIDSDPWGRSFGWNRWKTSNLARHLNRKRFGGKGFISFAAGFG</sequence>
<dbReference type="AlphaFoldDB" id="A0A834IR63"/>
<proteinExistence type="predicted"/>
<organism evidence="2 3">
    <name type="scientific">Rhynchophorus ferrugineus</name>
    <name type="common">Red palm weevil</name>
    <name type="synonym">Curculio ferrugineus</name>
    <dbReference type="NCBI Taxonomy" id="354439"/>
    <lineage>
        <taxon>Eukaryota</taxon>
        <taxon>Metazoa</taxon>
        <taxon>Ecdysozoa</taxon>
        <taxon>Arthropoda</taxon>
        <taxon>Hexapoda</taxon>
        <taxon>Insecta</taxon>
        <taxon>Pterygota</taxon>
        <taxon>Neoptera</taxon>
        <taxon>Endopterygota</taxon>
        <taxon>Coleoptera</taxon>
        <taxon>Polyphaga</taxon>
        <taxon>Cucujiformia</taxon>
        <taxon>Curculionidae</taxon>
        <taxon>Dryophthorinae</taxon>
        <taxon>Rhynchophorus</taxon>
    </lineage>
</organism>
<feature type="signal peptide" evidence="1">
    <location>
        <begin position="1"/>
        <end position="32"/>
    </location>
</feature>
<dbReference type="EMBL" id="JAACXV010000077">
    <property type="protein sequence ID" value="KAF7284466.1"/>
    <property type="molecule type" value="Genomic_DNA"/>
</dbReference>
<accession>A0A834IR63</accession>
<protein>
    <submittedName>
        <fullName evidence="2">Uncharacterized protein</fullName>
    </submittedName>
</protein>
<comment type="caution">
    <text evidence="2">The sequence shown here is derived from an EMBL/GenBank/DDBJ whole genome shotgun (WGS) entry which is preliminary data.</text>
</comment>
<evidence type="ECO:0000313" key="3">
    <source>
        <dbReference type="Proteomes" id="UP000625711"/>
    </source>
</evidence>
<reference evidence="2" key="1">
    <citation type="submission" date="2020-08" db="EMBL/GenBank/DDBJ databases">
        <title>Genome sequencing and assembly of the red palm weevil Rhynchophorus ferrugineus.</title>
        <authorList>
            <person name="Dias G.B."/>
            <person name="Bergman C.M."/>
            <person name="Manee M."/>
        </authorList>
    </citation>
    <scope>NUCLEOTIDE SEQUENCE</scope>
    <source>
        <strain evidence="2">AA-2017</strain>
        <tissue evidence="2">Whole larva</tissue>
    </source>
</reference>
<dbReference type="Proteomes" id="UP000625711">
    <property type="component" value="Unassembled WGS sequence"/>
</dbReference>
<keyword evidence="1" id="KW-0732">Signal</keyword>
<evidence type="ECO:0000313" key="2">
    <source>
        <dbReference type="EMBL" id="KAF7284466.1"/>
    </source>
</evidence>
<gene>
    <name evidence="2" type="ORF">GWI33_022060</name>
</gene>
<keyword evidence="3" id="KW-1185">Reference proteome</keyword>